<sequence>MGRWDDWKPCKLMGRSLGNIGHVLVHITCWANVLHHREGTTPLVDPLPGVVVSLPDYATGRDQRQQPGGLPRPFSTIRITSLNFLAVLLDVLI</sequence>
<proteinExistence type="predicted"/>
<reference evidence="1 2" key="1">
    <citation type="submission" date="2024-09" db="EMBL/GenBank/DDBJ databases">
        <title>Chromosome-scale assembly of Riccia fluitans.</title>
        <authorList>
            <person name="Paukszto L."/>
            <person name="Sawicki J."/>
            <person name="Karawczyk K."/>
            <person name="Piernik-Szablinska J."/>
            <person name="Szczecinska M."/>
            <person name="Mazdziarz M."/>
        </authorList>
    </citation>
    <scope>NUCLEOTIDE SEQUENCE [LARGE SCALE GENOMIC DNA]</scope>
    <source>
        <strain evidence="1">Rf_01</strain>
        <tissue evidence="1">Aerial parts of the thallus</tissue>
    </source>
</reference>
<accession>A0ABD1Y1B1</accession>
<dbReference type="Proteomes" id="UP001605036">
    <property type="component" value="Unassembled WGS sequence"/>
</dbReference>
<protein>
    <submittedName>
        <fullName evidence="1">Uncharacterized protein</fullName>
    </submittedName>
</protein>
<comment type="caution">
    <text evidence="1">The sequence shown here is derived from an EMBL/GenBank/DDBJ whole genome shotgun (WGS) entry which is preliminary data.</text>
</comment>
<organism evidence="1 2">
    <name type="scientific">Riccia fluitans</name>
    <dbReference type="NCBI Taxonomy" id="41844"/>
    <lineage>
        <taxon>Eukaryota</taxon>
        <taxon>Viridiplantae</taxon>
        <taxon>Streptophyta</taxon>
        <taxon>Embryophyta</taxon>
        <taxon>Marchantiophyta</taxon>
        <taxon>Marchantiopsida</taxon>
        <taxon>Marchantiidae</taxon>
        <taxon>Marchantiales</taxon>
        <taxon>Ricciaceae</taxon>
        <taxon>Riccia</taxon>
    </lineage>
</organism>
<evidence type="ECO:0000313" key="1">
    <source>
        <dbReference type="EMBL" id="KAL2620416.1"/>
    </source>
</evidence>
<gene>
    <name evidence="1" type="ORF">R1flu_000621</name>
</gene>
<evidence type="ECO:0000313" key="2">
    <source>
        <dbReference type="Proteomes" id="UP001605036"/>
    </source>
</evidence>
<keyword evidence="2" id="KW-1185">Reference proteome</keyword>
<dbReference type="EMBL" id="JBHFFA010000006">
    <property type="protein sequence ID" value="KAL2620416.1"/>
    <property type="molecule type" value="Genomic_DNA"/>
</dbReference>
<dbReference type="AlphaFoldDB" id="A0ABD1Y1B1"/>
<name>A0ABD1Y1B1_9MARC</name>